<evidence type="ECO:0000313" key="7">
    <source>
        <dbReference type="EMBL" id="WEW56918.1"/>
    </source>
</evidence>
<evidence type="ECO:0000259" key="6">
    <source>
        <dbReference type="PROSITE" id="PS50048"/>
    </source>
</evidence>
<dbReference type="AlphaFoldDB" id="A0AAF0DER1"/>
<feature type="domain" description="Zn(2)-C6 fungal-type" evidence="6">
    <location>
        <begin position="47"/>
        <end position="76"/>
    </location>
</feature>
<feature type="region of interest" description="Disordered" evidence="5">
    <location>
        <begin position="650"/>
        <end position="690"/>
    </location>
</feature>
<evidence type="ECO:0000256" key="5">
    <source>
        <dbReference type="SAM" id="MobiDB-lite"/>
    </source>
</evidence>
<name>A0AAF0DER1_9EURO</name>
<feature type="compositionally biased region" description="Low complexity" evidence="5">
    <location>
        <begin position="291"/>
        <end position="307"/>
    </location>
</feature>
<dbReference type="EMBL" id="CP120627">
    <property type="protein sequence ID" value="WEW56918.1"/>
    <property type="molecule type" value="Genomic_DNA"/>
</dbReference>
<evidence type="ECO:0000256" key="3">
    <source>
        <dbReference type="ARBA" id="ARBA00023163"/>
    </source>
</evidence>
<feature type="region of interest" description="Disordered" evidence="5">
    <location>
        <begin position="248"/>
        <end position="315"/>
    </location>
</feature>
<dbReference type="PANTHER" id="PTHR31069:SF28">
    <property type="entry name" value="ZN(II)2CYS6 TRANSCRIPTION FACTOR (EUROFUNG)"/>
    <property type="match status" value="1"/>
</dbReference>
<gene>
    <name evidence="7" type="ORF">PRK78_002375</name>
</gene>
<organism evidence="7 8">
    <name type="scientific">Emydomyces testavorans</name>
    <dbReference type="NCBI Taxonomy" id="2070801"/>
    <lineage>
        <taxon>Eukaryota</taxon>
        <taxon>Fungi</taxon>
        <taxon>Dikarya</taxon>
        <taxon>Ascomycota</taxon>
        <taxon>Pezizomycotina</taxon>
        <taxon>Eurotiomycetes</taxon>
        <taxon>Eurotiomycetidae</taxon>
        <taxon>Onygenales</taxon>
        <taxon>Nannizziopsiaceae</taxon>
        <taxon>Emydomyces</taxon>
    </lineage>
</organism>
<dbReference type="InterPro" id="IPR050675">
    <property type="entry name" value="OAF3"/>
</dbReference>
<proteinExistence type="predicted"/>
<dbReference type="PROSITE" id="PS50048">
    <property type="entry name" value="ZN2_CY6_FUNGAL_2"/>
    <property type="match status" value="1"/>
</dbReference>
<feature type="compositionally biased region" description="Low complexity" evidence="5">
    <location>
        <begin position="1"/>
        <end position="15"/>
    </location>
</feature>
<dbReference type="GO" id="GO:0000981">
    <property type="term" value="F:DNA-binding transcription factor activity, RNA polymerase II-specific"/>
    <property type="evidence" value="ECO:0007669"/>
    <property type="project" value="InterPro"/>
</dbReference>
<evidence type="ECO:0000256" key="1">
    <source>
        <dbReference type="ARBA" id="ARBA00023015"/>
    </source>
</evidence>
<keyword evidence="4" id="KW-0539">Nucleus</keyword>
<keyword evidence="3" id="KW-0804">Transcription</keyword>
<dbReference type="Proteomes" id="UP001219355">
    <property type="component" value="Chromosome 1"/>
</dbReference>
<dbReference type="GO" id="GO:0008270">
    <property type="term" value="F:zinc ion binding"/>
    <property type="evidence" value="ECO:0007669"/>
    <property type="project" value="InterPro"/>
</dbReference>
<dbReference type="InterPro" id="IPR001138">
    <property type="entry name" value="Zn2Cys6_DnaBD"/>
</dbReference>
<accession>A0AAF0DER1</accession>
<dbReference type="InterPro" id="IPR021858">
    <property type="entry name" value="Fun_TF"/>
</dbReference>
<evidence type="ECO:0000256" key="2">
    <source>
        <dbReference type="ARBA" id="ARBA00023125"/>
    </source>
</evidence>
<dbReference type="GO" id="GO:0003677">
    <property type="term" value="F:DNA binding"/>
    <property type="evidence" value="ECO:0007669"/>
    <property type="project" value="UniProtKB-KW"/>
</dbReference>
<feature type="region of interest" description="Disordered" evidence="5">
    <location>
        <begin position="1"/>
        <end position="44"/>
    </location>
</feature>
<dbReference type="PANTHER" id="PTHR31069">
    <property type="entry name" value="OLEATE-ACTIVATED TRANSCRIPTION FACTOR 1-RELATED"/>
    <property type="match status" value="1"/>
</dbReference>
<keyword evidence="1" id="KW-0805">Transcription regulation</keyword>
<evidence type="ECO:0000313" key="8">
    <source>
        <dbReference type="Proteomes" id="UP001219355"/>
    </source>
</evidence>
<dbReference type="SUPFAM" id="SSF57701">
    <property type="entry name" value="Zn2/Cys6 DNA-binding domain"/>
    <property type="match status" value="1"/>
</dbReference>
<sequence>MTTPTSTSSSAASEPPRNRKSAKPDDASAPMPRKRRRRAVGSGAAEDCFTCASRQVSCDRRRPYCTPCLELGGRCSGYKTTLTWGVGVASRGKLRGLSLPVSGSQKVSAFDSQTPQPKGSEEVADPAQALDRIDGSEPPFAPLMPPSSTTLHTNTATWASAVPTVAVPTTAEDDTISPVSSCGYQHPTSTPVFHGVPAIPQSTHVSSYPNIDELANQQGCSSAETVATPTDSAGIDPFYPTLWAHSAPAQACAPPPSPPVSDQPLQVRANCPRKHVADSRSAKLEDNVNQSSPNSSEPGCSSSDDGPQSSARHTSMVHQPLWSQMVGQTPRMRYLIGYYMEVIAPVIVAFDTPTNPFRMYMMELAKTSESLQHAIATLSLSNLRQRRKNWGLSTGKTLPSRRSCQAHCRLTDQSLAESFGLLSPDEQMKEEMLHKAIVIQSVNVQLADPIARRTDALLATLLVLSIFYMCDTGMASFKSQFAGVRKLFALRKNSRQSNSEVTKWFMRIFTWFDTMTAAVNDRDSELSADYLDQVTETGDEWSLENLAGCDSRLFRLIGQLSRLNQLSQLKPVEPTETVGKPVPTVAPPASMVHYPSFSPPTFPNGDFISFSHDIPFNAYQHSDPRTEFWQEWRAMRQRLESWRLGLPDHVSTTSVDPSTPSSTPTSAHGPSFPSFPQTPQPPTSSLAHVSPANLPDVSNISECFRYSGLLYLERLAHPHLPSSHPRIQNLVYGALHYINAVQSDVFLLWPLFITGAECVLEADRQIIRQRCGDIQKDSGFVNNLSCLQLLEKIWASESNLGAPAFASDSMRVPVGLRTASELGYMGNAASMGQSATNRDLLGGEGFKWRRIIDAEKMNQEYIVV</sequence>
<keyword evidence="8" id="KW-1185">Reference proteome</keyword>
<dbReference type="Pfam" id="PF11951">
    <property type="entry name" value="Fungal_trans_2"/>
    <property type="match status" value="1"/>
</dbReference>
<dbReference type="InterPro" id="IPR036864">
    <property type="entry name" value="Zn2-C6_fun-type_DNA-bd_sf"/>
</dbReference>
<keyword evidence="2" id="KW-0238">DNA-binding</keyword>
<feature type="compositionally biased region" description="Low complexity" evidence="5">
    <location>
        <begin position="650"/>
        <end position="675"/>
    </location>
</feature>
<reference evidence="7" key="1">
    <citation type="submission" date="2023-03" db="EMBL/GenBank/DDBJ databases">
        <title>Emydomyces testavorans Genome Sequence.</title>
        <authorList>
            <person name="Hoyer L."/>
        </authorList>
    </citation>
    <scope>NUCLEOTIDE SEQUENCE</scope>
    <source>
        <strain evidence="7">16-2883</strain>
    </source>
</reference>
<feature type="compositionally biased region" description="Basic and acidic residues" evidence="5">
    <location>
        <begin position="275"/>
        <end position="286"/>
    </location>
</feature>
<evidence type="ECO:0000256" key="4">
    <source>
        <dbReference type="ARBA" id="ARBA00023242"/>
    </source>
</evidence>
<protein>
    <recommendedName>
        <fullName evidence="6">Zn(2)-C6 fungal-type domain-containing protein</fullName>
    </recommendedName>
</protein>